<dbReference type="SUPFAM" id="SSF53335">
    <property type="entry name" value="S-adenosyl-L-methionine-dependent methyltransferases"/>
    <property type="match status" value="1"/>
</dbReference>
<keyword evidence="3" id="KW-0949">S-adenosyl-L-methionine</keyword>
<sequence length="250" mass="27263">MHRNADMDWDAFDPAQYVAHNYASLRRDDQRLITLTRDWFAFAGLPTAAARGLDVGTGSNLYPALAMLPHCRDVTLWEYSRSNIAWLETEVAAYSRHWDAGWGVLAESPGYRDLGDPRFELARRARIVQGSVYGLPAATWDLGTMFFVAESISQVFGEFRAAVTAFASALKPGAPFAAAFVENSEGYAVAGKSYPAVAVTRAMVRDALVGLTDGLTVERIEPIGEKFRDGYTGLLLACGRIGREGGAEPC</sequence>
<keyword evidence="2" id="KW-0808">Transferase</keyword>
<evidence type="ECO:0000313" key="5">
    <source>
        <dbReference type="Proteomes" id="UP001500466"/>
    </source>
</evidence>
<dbReference type="GO" id="GO:0008168">
    <property type="term" value="F:methyltransferase activity"/>
    <property type="evidence" value="ECO:0007669"/>
    <property type="project" value="UniProtKB-KW"/>
</dbReference>
<dbReference type="EMBL" id="BAABHS010000008">
    <property type="protein sequence ID" value="GAA4962113.1"/>
    <property type="molecule type" value="Genomic_DNA"/>
</dbReference>
<gene>
    <name evidence="4" type="ORF">GCM10023205_27280</name>
</gene>
<evidence type="ECO:0000256" key="3">
    <source>
        <dbReference type="ARBA" id="ARBA00022691"/>
    </source>
</evidence>
<comment type="caution">
    <text evidence="4">The sequence shown here is derived from an EMBL/GenBank/DDBJ whole genome shotgun (WGS) entry which is preliminary data.</text>
</comment>
<dbReference type="Gene3D" id="3.40.50.150">
    <property type="entry name" value="Vaccinia Virus protein VP39"/>
    <property type="match status" value="1"/>
</dbReference>
<dbReference type="Pfam" id="PF01234">
    <property type="entry name" value="NNMT_PNMT_TEMT"/>
    <property type="match status" value="1"/>
</dbReference>
<dbReference type="RefSeq" id="WP_345675689.1">
    <property type="nucleotide sequence ID" value="NZ_BAABHS010000008.1"/>
</dbReference>
<dbReference type="Proteomes" id="UP001500466">
    <property type="component" value="Unassembled WGS sequence"/>
</dbReference>
<organism evidence="4 5">
    <name type="scientific">Yinghuangia aomiensis</name>
    <dbReference type="NCBI Taxonomy" id="676205"/>
    <lineage>
        <taxon>Bacteria</taxon>
        <taxon>Bacillati</taxon>
        <taxon>Actinomycetota</taxon>
        <taxon>Actinomycetes</taxon>
        <taxon>Kitasatosporales</taxon>
        <taxon>Streptomycetaceae</taxon>
        <taxon>Yinghuangia</taxon>
    </lineage>
</organism>
<accession>A0ABP9H6I3</accession>
<dbReference type="PANTHER" id="PTHR10867:SF17">
    <property type="entry name" value="NICOTINAMIDE N-METHYLTRANSFERASE"/>
    <property type="match status" value="1"/>
</dbReference>
<dbReference type="InterPro" id="IPR000940">
    <property type="entry name" value="NNMT_TEMT_trans"/>
</dbReference>
<evidence type="ECO:0000313" key="4">
    <source>
        <dbReference type="EMBL" id="GAA4962113.1"/>
    </source>
</evidence>
<reference evidence="5" key="1">
    <citation type="journal article" date="2019" name="Int. J. Syst. Evol. Microbiol.">
        <title>The Global Catalogue of Microorganisms (GCM) 10K type strain sequencing project: providing services to taxonomists for standard genome sequencing and annotation.</title>
        <authorList>
            <consortium name="The Broad Institute Genomics Platform"/>
            <consortium name="The Broad Institute Genome Sequencing Center for Infectious Disease"/>
            <person name="Wu L."/>
            <person name="Ma J."/>
        </authorList>
    </citation>
    <scope>NUCLEOTIDE SEQUENCE [LARGE SCALE GENOMIC DNA]</scope>
    <source>
        <strain evidence="5">JCM 17986</strain>
    </source>
</reference>
<evidence type="ECO:0000256" key="2">
    <source>
        <dbReference type="ARBA" id="ARBA00022679"/>
    </source>
</evidence>
<proteinExistence type="predicted"/>
<dbReference type="GO" id="GO:0032259">
    <property type="term" value="P:methylation"/>
    <property type="evidence" value="ECO:0007669"/>
    <property type="project" value="UniProtKB-KW"/>
</dbReference>
<keyword evidence="5" id="KW-1185">Reference proteome</keyword>
<protein>
    <submittedName>
        <fullName evidence="4">SCO2525 family SAM-dependent methyltransferase</fullName>
    </submittedName>
</protein>
<dbReference type="PANTHER" id="PTHR10867">
    <property type="entry name" value="NNMT/PNMT/TEMT FAMILY MEMBER"/>
    <property type="match status" value="1"/>
</dbReference>
<evidence type="ECO:0000256" key="1">
    <source>
        <dbReference type="ARBA" id="ARBA00022603"/>
    </source>
</evidence>
<dbReference type="NCBIfam" id="NF040568">
    <property type="entry name" value="SCO2525_fam"/>
    <property type="match status" value="1"/>
</dbReference>
<name>A0ABP9H6I3_9ACTN</name>
<dbReference type="PROSITE" id="PS51681">
    <property type="entry name" value="SAM_MT_NNMT_PNMT_TEMT"/>
    <property type="match status" value="1"/>
</dbReference>
<keyword evidence="1 4" id="KW-0489">Methyltransferase</keyword>
<dbReference type="InterPro" id="IPR029063">
    <property type="entry name" value="SAM-dependent_MTases_sf"/>
</dbReference>